<evidence type="ECO:0000313" key="1">
    <source>
        <dbReference type="EMBL" id="VFK08572.1"/>
    </source>
</evidence>
<proteinExistence type="predicted"/>
<dbReference type="AlphaFoldDB" id="A0A450VUW6"/>
<sequence>MTTDRREILRKRLDKLQRHYAALDEYHGLITELEKRKDLYDPEVFQTLNGYERAVLDAYLKRYSSLQDYLGAKVFPLLLESAGIPADRMSQVLAMVEREGIIESLQDWIELREIRNDLEHDYPDDLRAALSTLKTCVSGFAKLEKYYRNTIGFLRGNGDPTL</sequence>
<reference evidence="1" key="1">
    <citation type="submission" date="2019-02" db="EMBL/GenBank/DDBJ databases">
        <authorList>
            <person name="Gruber-Vodicka R. H."/>
            <person name="Seah K. B. B."/>
        </authorList>
    </citation>
    <scope>NUCLEOTIDE SEQUENCE</scope>
    <source>
        <strain evidence="1">BECK_S312</strain>
        <strain evidence="2">BECK_S426</strain>
    </source>
</reference>
<dbReference type="Gene3D" id="1.20.120.330">
    <property type="entry name" value="Nucleotidyltransferases domain 2"/>
    <property type="match status" value="1"/>
</dbReference>
<name>A0A450VUW6_9GAMM</name>
<gene>
    <name evidence="1" type="ORF">BECKLPF1236A_GA0070988_1001817</name>
    <name evidence="2" type="ORF">BECKLPF1236C_GA0070990_1001916</name>
</gene>
<dbReference type="EMBL" id="CAADFP010000019">
    <property type="protein sequence ID" value="VFK25157.1"/>
    <property type="molecule type" value="Genomic_DNA"/>
</dbReference>
<evidence type="ECO:0008006" key="3">
    <source>
        <dbReference type="Google" id="ProtNLM"/>
    </source>
</evidence>
<accession>A0A450VUW6</accession>
<evidence type="ECO:0000313" key="2">
    <source>
        <dbReference type="EMBL" id="VFK25157.1"/>
    </source>
</evidence>
<organism evidence="1">
    <name type="scientific">Candidatus Kentrum sp. LPFa</name>
    <dbReference type="NCBI Taxonomy" id="2126335"/>
    <lineage>
        <taxon>Bacteria</taxon>
        <taxon>Pseudomonadati</taxon>
        <taxon>Pseudomonadota</taxon>
        <taxon>Gammaproteobacteria</taxon>
        <taxon>Candidatus Kentrum</taxon>
    </lineage>
</organism>
<protein>
    <recommendedName>
        <fullName evidence="3">Nucleotidyltransferase substrate binding protein, HI0074 family</fullName>
    </recommendedName>
</protein>
<dbReference type="EMBL" id="CAADFM010000018">
    <property type="protein sequence ID" value="VFK08572.1"/>
    <property type="molecule type" value="Genomic_DNA"/>
</dbReference>
<dbReference type="SUPFAM" id="SSF81593">
    <property type="entry name" value="Nucleotidyltransferase substrate binding subunit/domain"/>
    <property type="match status" value="1"/>
</dbReference>